<dbReference type="RefSeq" id="WP_153278840.1">
    <property type="nucleotide sequence ID" value="NZ_CP034550.1"/>
</dbReference>
<protein>
    <recommendedName>
        <fullName evidence="5">DUF320 domain-containing protein</fullName>
    </recommendedName>
</protein>
<evidence type="ECO:0000313" key="4">
    <source>
        <dbReference type="Proteomes" id="UP000325787"/>
    </source>
</evidence>
<evidence type="ECO:0000313" key="3">
    <source>
        <dbReference type="EMBL" id="QFZ23885.1"/>
    </source>
</evidence>
<feature type="compositionally biased region" description="Polar residues" evidence="1">
    <location>
        <begin position="500"/>
        <end position="526"/>
    </location>
</feature>
<name>A0A5Q0HD49_SACSY</name>
<feature type="compositionally biased region" description="Polar residues" evidence="1">
    <location>
        <begin position="204"/>
        <end position="213"/>
    </location>
</feature>
<dbReference type="KEGG" id="ssyi:EKG83_46320"/>
<feature type="region of interest" description="Disordered" evidence="1">
    <location>
        <begin position="933"/>
        <end position="976"/>
    </location>
</feature>
<reference evidence="4" key="1">
    <citation type="journal article" date="2021" name="Curr. Microbiol.">
        <title>Complete genome of nocamycin-producing strain Saccharothrix syringae NRRL B-16468 reveals the biosynthetic potential for secondary metabolites.</title>
        <authorList>
            <person name="Mo X."/>
            <person name="Yang S."/>
        </authorList>
    </citation>
    <scope>NUCLEOTIDE SEQUENCE [LARGE SCALE GENOMIC DNA]</scope>
    <source>
        <strain evidence="4">ATCC 51364 / DSM 43886 / JCM 6844 / KCTC 9398 / NBRC 14523 / NRRL B-16468 / INA 2240</strain>
    </source>
</reference>
<feature type="region of interest" description="Disordered" evidence="1">
    <location>
        <begin position="186"/>
        <end position="213"/>
    </location>
</feature>
<feature type="compositionally biased region" description="Low complexity" evidence="1">
    <location>
        <begin position="936"/>
        <end position="958"/>
    </location>
</feature>
<feature type="region of interest" description="Disordered" evidence="1">
    <location>
        <begin position="599"/>
        <end position="626"/>
    </location>
</feature>
<feature type="compositionally biased region" description="Low complexity" evidence="1">
    <location>
        <begin position="387"/>
        <end position="401"/>
    </location>
</feature>
<evidence type="ECO:0000256" key="1">
    <source>
        <dbReference type="SAM" id="MobiDB-lite"/>
    </source>
</evidence>
<evidence type="ECO:0008006" key="5">
    <source>
        <dbReference type="Google" id="ProtNLM"/>
    </source>
</evidence>
<dbReference type="AlphaFoldDB" id="A0A5Q0HD49"/>
<sequence>MQTWAKRGLQTALVTGGLLMLGTGIASAQEDVNPDARPSPLDARVRVPVDVDHNNLGTPVGSHDLPEVHSEVGTPGLSDTAAGRVAAPANPLVRGGQDSLDAANGTGLTRGNTVGADVVMPVSACGNAVGAGGNAYTEADCSQSVESTGDVRTDGSYGSLAGNAARAATAVSPQVTGNAVAALANAESHTTARQRATAGGDLETSGSHGSLSGNIAAVQGAAPVQVTGNAVAAGGNSHTSSESDNHAAAPGSLRTDGDRSSGGGNVLGVPLAPIVGVSGNGIGAVGNADAYGNDSSSAYAGDANPDRDGIPMWSRTSGVDGTLAGNTAQPSLAGPVSGDDNALGAVGNANVAGAVANDARAGGNSVTDGQDSVLAGNYADTPVALPVSGSGNSTSGVGNTSTEHDNAVTAIAGGDTFTNGDRSVLSANSANTPPAGAIDLCGNGTTAGGIADSQCGNDVLVDAGGYNGTTGNNGVGSGNIGQLPVGVPAEAFGNNLGAVGSTSGRTTENKSVSSGRVANSVDDNGTVSSNVVSAPTALGGQVFGNAGGAVANPNSETDSDTRIDLGNPPQANGKHGSASGNIVHVPTSNPAQVFGDSIVGVGNGSSDTTSSLTSRSGGAAVTTGDQGSMSGNVLSLPEASSPQAFGSAIGAVSNVESDSRNEFGSFSGGDVYTSGDSASLSGNGLGSQSTLPLQVFGDAITAGGNGYSQADNQAGLLAGGRHLTSAEDSSWSGNLLTTPVGVAPALHGDAVTAAGLADAKTASDSNSTSGGDTTTTGTGPFTARDLELPFEGFARMFGVPVEVAGIATTTTSDRSRLLTGEDDEAEPNRGIVLPMGVDRLMRIDELPNLDLLRWFPKSKSPLAAPPGLAELRDLPITRRVDLPSAPKAAPVGKSAWRTGSEVRDELPPVRARKPKLGASDMPTTELPKADLHRAGLPKTGLPKTGLTKTGLTRTGLPKTDLRKAEAPRSDLSSSQLPLMPEPVVEMPTDVLPHVRDDVRKVSAKRMPGSAYLARTTYDLLAADEGERSFSGTLPTGDLDATRQLPDLTQQLNVVTEQGVPTLLTVPAALPFVLPVPGVAQPRTAPPSASGMNTAPLQGMVANQQVSNPDQLRTPALAGLDAVSMFGALEQTAQLPRI</sequence>
<feature type="region of interest" description="Disordered" evidence="1">
    <location>
        <begin position="545"/>
        <end position="579"/>
    </location>
</feature>
<proteinExistence type="predicted"/>
<feature type="region of interest" description="Disordered" evidence="1">
    <location>
        <begin position="231"/>
        <end position="264"/>
    </location>
</feature>
<organism evidence="3 4">
    <name type="scientific">Saccharothrix syringae</name>
    <name type="common">Nocardiopsis syringae</name>
    <dbReference type="NCBI Taxonomy" id="103733"/>
    <lineage>
        <taxon>Bacteria</taxon>
        <taxon>Bacillati</taxon>
        <taxon>Actinomycetota</taxon>
        <taxon>Actinomycetes</taxon>
        <taxon>Pseudonocardiales</taxon>
        <taxon>Pseudonocardiaceae</taxon>
        <taxon>Saccharothrix</taxon>
    </lineage>
</organism>
<feature type="compositionally biased region" description="Low complexity" evidence="1">
    <location>
        <begin position="604"/>
        <end position="618"/>
    </location>
</feature>
<feature type="region of interest" description="Disordered" evidence="1">
    <location>
        <begin position="885"/>
        <end position="904"/>
    </location>
</feature>
<feature type="compositionally biased region" description="Basic and acidic residues" evidence="1">
    <location>
        <begin position="959"/>
        <end position="968"/>
    </location>
</feature>
<feature type="region of interest" description="Disordered" evidence="1">
    <location>
        <begin position="497"/>
        <end position="526"/>
    </location>
</feature>
<feature type="compositionally biased region" description="Low complexity" evidence="1">
    <location>
        <begin position="762"/>
        <end position="779"/>
    </location>
</feature>
<dbReference type="OrthoDB" id="3661198at2"/>
<gene>
    <name evidence="3" type="ORF">EKG83_46320</name>
</gene>
<dbReference type="Proteomes" id="UP000325787">
    <property type="component" value="Chromosome"/>
</dbReference>
<evidence type="ECO:0000256" key="2">
    <source>
        <dbReference type="SAM" id="SignalP"/>
    </source>
</evidence>
<dbReference type="EMBL" id="CP034550">
    <property type="protein sequence ID" value="QFZ23885.1"/>
    <property type="molecule type" value="Genomic_DNA"/>
</dbReference>
<feature type="region of interest" description="Disordered" evidence="1">
    <location>
        <begin position="760"/>
        <end position="782"/>
    </location>
</feature>
<keyword evidence="2" id="KW-0732">Signal</keyword>
<feature type="region of interest" description="Disordered" evidence="1">
    <location>
        <begin position="383"/>
        <end position="404"/>
    </location>
</feature>
<feature type="signal peptide" evidence="2">
    <location>
        <begin position="1"/>
        <end position="28"/>
    </location>
</feature>
<accession>A0A5Q0HD49</accession>
<feature type="chain" id="PRO_5024853125" description="DUF320 domain-containing protein" evidence="2">
    <location>
        <begin position="29"/>
        <end position="1137"/>
    </location>
</feature>
<keyword evidence="4" id="KW-1185">Reference proteome</keyword>